<keyword evidence="1" id="KW-0472">Membrane</keyword>
<sequence>MAILCSNSKPARRCWMLLINRTRRRGNRIMYDELESSHKKGYDELESSHKKGVLLFCLFSTLSIRGVKTKSIKYLLVFVLLPLLFLNYYSGGALEGFLAACDAGRGSPSGPFYPPGREAQPHIPEPEVAPIPRAVLVPELERPLLPDIQRRAELQHRLSFYFIGRNEPRHLPLFLGILEKQFLLEKRVEAALVGDGFPPQIVLARRSEIRNLLFNHPTRGGAALSENTLNRYLGQVERDGTQQSVPYLRVLRAARYWV</sequence>
<evidence type="ECO:0000313" key="3">
    <source>
        <dbReference type="Proteomes" id="UP000826656"/>
    </source>
</evidence>
<evidence type="ECO:0000256" key="1">
    <source>
        <dbReference type="SAM" id="Phobius"/>
    </source>
</evidence>
<keyword evidence="1" id="KW-1133">Transmembrane helix</keyword>
<keyword evidence="1" id="KW-0812">Transmembrane</keyword>
<reference evidence="2 3" key="1">
    <citation type="journal article" date="2021" name="bioRxiv">
        <title>Chromosome-scale and haplotype-resolved genome assembly of a tetraploid potato cultivar.</title>
        <authorList>
            <person name="Sun H."/>
            <person name="Jiao W.-B."/>
            <person name="Krause K."/>
            <person name="Campoy J.A."/>
            <person name="Goel M."/>
            <person name="Folz-Donahue K."/>
            <person name="Kukat C."/>
            <person name="Huettel B."/>
            <person name="Schneeberger K."/>
        </authorList>
    </citation>
    <scope>NUCLEOTIDE SEQUENCE [LARGE SCALE GENOMIC DNA]</scope>
    <source>
        <strain evidence="2">SolTubOtavaFocal</strain>
        <tissue evidence="2">Leaves</tissue>
    </source>
</reference>
<dbReference type="EMBL" id="JAIVGD010000015">
    <property type="protein sequence ID" value="KAH0759645.1"/>
    <property type="molecule type" value="Genomic_DNA"/>
</dbReference>
<comment type="caution">
    <text evidence="2">The sequence shown here is derived from an EMBL/GenBank/DDBJ whole genome shotgun (WGS) entry which is preliminary data.</text>
</comment>
<keyword evidence="3" id="KW-1185">Reference proteome</keyword>
<organism evidence="2 3">
    <name type="scientific">Solanum tuberosum</name>
    <name type="common">Potato</name>
    <dbReference type="NCBI Taxonomy" id="4113"/>
    <lineage>
        <taxon>Eukaryota</taxon>
        <taxon>Viridiplantae</taxon>
        <taxon>Streptophyta</taxon>
        <taxon>Embryophyta</taxon>
        <taxon>Tracheophyta</taxon>
        <taxon>Spermatophyta</taxon>
        <taxon>Magnoliopsida</taxon>
        <taxon>eudicotyledons</taxon>
        <taxon>Gunneridae</taxon>
        <taxon>Pentapetalae</taxon>
        <taxon>asterids</taxon>
        <taxon>lamiids</taxon>
        <taxon>Solanales</taxon>
        <taxon>Solanaceae</taxon>
        <taxon>Solanoideae</taxon>
        <taxon>Solaneae</taxon>
        <taxon>Solanum</taxon>
    </lineage>
</organism>
<feature type="transmembrane region" description="Helical" evidence="1">
    <location>
        <begin position="72"/>
        <end position="89"/>
    </location>
</feature>
<gene>
    <name evidence="2" type="ORF">KY290_023138</name>
</gene>
<name>A0ABQ7V6F4_SOLTU</name>
<protein>
    <submittedName>
        <fullName evidence="2">Uncharacterized protein</fullName>
    </submittedName>
</protein>
<dbReference type="Proteomes" id="UP000826656">
    <property type="component" value="Unassembled WGS sequence"/>
</dbReference>
<evidence type="ECO:0000313" key="2">
    <source>
        <dbReference type="EMBL" id="KAH0759645.1"/>
    </source>
</evidence>
<proteinExistence type="predicted"/>
<accession>A0ABQ7V6F4</accession>